<dbReference type="Pfam" id="PF05569">
    <property type="entry name" value="Peptidase_M56"/>
    <property type="match status" value="1"/>
</dbReference>
<feature type="domain" description="TonB C-terminal" evidence="11">
    <location>
        <begin position="381"/>
        <end position="474"/>
    </location>
</feature>
<dbReference type="GO" id="GO:0055085">
    <property type="term" value="P:transmembrane transport"/>
    <property type="evidence" value="ECO:0007669"/>
    <property type="project" value="InterPro"/>
</dbReference>
<dbReference type="PANTHER" id="PTHR33446">
    <property type="entry name" value="PROTEIN TONB-RELATED"/>
    <property type="match status" value="1"/>
</dbReference>
<evidence type="ECO:0000256" key="10">
    <source>
        <dbReference type="SAM" id="Phobius"/>
    </source>
</evidence>
<evidence type="ECO:0000313" key="12">
    <source>
        <dbReference type="EMBL" id="RIH63174.1"/>
    </source>
</evidence>
<feature type="transmembrane region" description="Helical" evidence="10">
    <location>
        <begin position="272"/>
        <end position="292"/>
    </location>
</feature>
<dbReference type="InterPro" id="IPR037682">
    <property type="entry name" value="TonB_C"/>
</dbReference>
<evidence type="ECO:0000256" key="4">
    <source>
        <dbReference type="ARBA" id="ARBA00022475"/>
    </source>
</evidence>
<dbReference type="InterPro" id="IPR008756">
    <property type="entry name" value="Peptidase_M56"/>
</dbReference>
<dbReference type="GO" id="GO:0015031">
    <property type="term" value="P:protein transport"/>
    <property type="evidence" value="ECO:0007669"/>
    <property type="project" value="UniProtKB-KW"/>
</dbReference>
<gene>
    <name evidence="12" type="ORF">D1164_20830</name>
</gene>
<comment type="similarity">
    <text evidence="2">Belongs to the TonB family.</text>
</comment>
<dbReference type="PANTHER" id="PTHR33446:SF2">
    <property type="entry name" value="PROTEIN TONB"/>
    <property type="match status" value="1"/>
</dbReference>
<evidence type="ECO:0000313" key="13">
    <source>
        <dbReference type="Proteomes" id="UP000266441"/>
    </source>
</evidence>
<keyword evidence="5" id="KW-0997">Cell inner membrane</keyword>
<proteinExistence type="inferred from homology"/>
<protein>
    <submittedName>
        <fullName evidence="12">TonB family protein</fullName>
    </submittedName>
</protein>
<keyword evidence="8 10" id="KW-1133">Transmembrane helix</keyword>
<accession>A0A399CTA9</accession>
<dbReference type="OrthoDB" id="9814002at2"/>
<reference evidence="12 13" key="1">
    <citation type="journal article" date="2015" name="Int. J. Syst. Evol. Microbiol.">
        <title>Mariniphaga sediminis sp. nov., isolated from coastal sediment.</title>
        <authorList>
            <person name="Wang F.Q."/>
            <person name="Shen Q.Y."/>
            <person name="Chen G.J."/>
            <person name="Du Z.J."/>
        </authorList>
    </citation>
    <scope>NUCLEOTIDE SEQUENCE [LARGE SCALE GENOMIC DNA]</scope>
    <source>
        <strain evidence="12 13">SY21</strain>
    </source>
</reference>
<dbReference type="Gene3D" id="3.30.1150.10">
    <property type="match status" value="1"/>
</dbReference>
<evidence type="ECO:0000256" key="7">
    <source>
        <dbReference type="ARBA" id="ARBA00022927"/>
    </source>
</evidence>
<evidence type="ECO:0000256" key="9">
    <source>
        <dbReference type="ARBA" id="ARBA00023136"/>
    </source>
</evidence>
<sequence length="474" mass="53448">MKMDNIVNFILESGISLSLFSLIYILFLRKETFFRLNRLFLLSSLLFSVILPFLKFQVYNTDPVMLTEITITPYRNLIEAVTVYGKDLSGSIEQAILSANAIILIYIAGLLFFLLRFLVRVAELILLIYQNPVQKMHGFKLVTLNQNIGPFSFLNYVFLSSSLERKDGYHKMIAHELEHIKQGHTFDVIILEILTAFQWFNPFMWMFQRVVRENHEYLADQAVLNSGVSRGYYKKLLLIQYAGDQFEMTNHFNYSLIKNRVRMMSKLRSSKVANGKVIFGILAAFVLVVVFACEKKESFEVGAKKEVAPLNVSALNEQLKIESASGNLRKIRQLFSGGNTGEADDDSLINIHTAQKKEEPKKLGVAEEVFFLVDEMPGFPGGDDALRQFITNSVEYPEAAIEKGLQGKVVVSFVVTKNGSIANSHIAHGVDPALDKEALRVINSLPVWTPGTHKGKAVNVSYTVPITFALDNNL</sequence>
<evidence type="ECO:0000259" key="11">
    <source>
        <dbReference type="PROSITE" id="PS52015"/>
    </source>
</evidence>
<keyword evidence="13" id="KW-1185">Reference proteome</keyword>
<evidence type="ECO:0000256" key="1">
    <source>
        <dbReference type="ARBA" id="ARBA00004383"/>
    </source>
</evidence>
<keyword evidence="7" id="KW-0653">Protein transport</keyword>
<dbReference type="FunFam" id="3.30.1150.10:FF:000002">
    <property type="entry name" value="Energy transducer TonB"/>
    <property type="match status" value="1"/>
</dbReference>
<dbReference type="EMBL" id="QWET01000024">
    <property type="protein sequence ID" value="RIH63174.1"/>
    <property type="molecule type" value="Genomic_DNA"/>
</dbReference>
<feature type="transmembrane region" description="Helical" evidence="10">
    <location>
        <begin position="39"/>
        <end position="58"/>
    </location>
</feature>
<comment type="caution">
    <text evidence="12">The sequence shown here is derived from an EMBL/GenBank/DDBJ whole genome shotgun (WGS) entry which is preliminary data.</text>
</comment>
<dbReference type="GO" id="GO:0098797">
    <property type="term" value="C:plasma membrane protein complex"/>
    <property type="evidence" value="ECO:0007669"/>
    <property type="project" value="TreeGrafter"/>
</dbReference>
<evidence type="ECO:0000256" key="8">
    <source>
        <dbReference type="ARBA" id="ARBA00022989"/>
    </source>
</evidence>
<dbReference type="InterPro" id="IPR051045">
    <property type="entry name" value="TonB-dependent_transducer"/>
</dbReference>
<dbReference type="PROSITE" id="PS52015">
    <property type="entry name" value="TONB_CTD"/>
    <property type="match status" value="1"/>
</dbReference>
<dbReference type="Pfam" id="PF03544">
    <property type="entry name" value="TonB_C"/>
    <property type="match status" value="1"/>
</dbReference>
<dbReference type="SUPFAM" id="SSF74653">
    <property type="entry name" value="TolA/TonB C-terminal domain"/>
    <property type="match status" value="1"/>
</dbReference>
<keyword evidence="3" id="KW-0813">Transport</keyword>
<feature type="transmembrane region" description="Helical" evidence="10">
    <location>
        <begin position="6"/>
        <end position="27"/>
    </location>
</feature>
<dbReference type="Proteomes" id="UP000266441">
    <property type="component" value="Unassembled WGS sequence"/>
</dbReference>
<keyword evidence="6 10" id="KW-0812">Transmembrane</keyword>
<dbReference type="InterPro" id="IPR006260">
    <property type="entry name" value="TonB/TolA_C"/>
</dbReference>
<name>A0A399CTA9_9BACT</name>
<dbReference type="AlphaFoldDB" id="A0A399CTA9"/>
<comment type="subcellular location">
    <subcellularLocation>
        <location evidence="1">Cell inner membrane</location>
        <topology evidence="1">Single-pass membrane protein</topology>
        <orientation evidence="1">Periplasmic side</orientation>
    </subcellularLocation>
</comment>
<keyword evidence="9 10" id="KW-0472">Membrane</keyword>
<evidence type="ECO:0000256" key="3">
    <source>
        <dbReference type="ARBA" id="ARBA00022448"/>
    </source>
</evidence>
<evidence type="ECO:0000256" key="5">
    <source>
        <dbReference type="ARBA" id="ARBA00022519"/>
    </source>
</evidence>
<dbReference type="NCBIfam" id="TIGR01352">
    <property type="entry name" value="tonB_Cterm"/>
    <property type="match status" value="1"/>
</dbReference>
<evidence type="ECO:0000256" key="6">
    <source>
        <dbReference type="ARBA" id="ARBA00022692"/>
    </source>
</evidence>
<keyword evidence="4" id="KW-1003">Cell membrane</keyword>
<feature type="transmembrane region" description="Helical" evidence="10">
    <location>
        <begin position="95"/>
        <end position="119"/>
    </location>
</feature>
<evidence type="ECO:0000256" key="2">
    <source>
        <dbReference type="ARBA" id="ARBA00006555"/>
    </source>
</evidence>
<organism evidence="12 13">
    <name type="scientific">Mariniphaga sediminis</name>
    <dbReference type="NCBI Taxonomy" id="1628158"/>
    <lineage>
        <taxon>Bacteria</taxon>
        <taxon>Pseudomonadati</taxon>
        <taxon>Bacteroidota</taxon>
        <taxon>Bacteroidia</taxon>
        <taxon>Marinilabiliales</taxon>
        <taxon>Prolixibacteraceae</taxon>
        <taxon>Mariniphaga</taxon>
    </lineage>
</organism>
<dbReference type="GO" id="GO:0031992">
    <property type="term" value="F:energy transducer activity"/>
    <property type="evidence" value="ECO:0007669"/>
    <property type="project" value="TreeGrafter"/>
</dbReference>